<gene>
    <name evidence="8" type="ORF">SLS58_003253</name>
</gene>
<proteinExistence type="predicted"/>
<sequence length="404" mass="45257">MPIPNTFTLHRTVRNDGQDYLNRLGLAKEVPQALEDHLVSLYFAWQDPALHVVTRDMFEAAKASWKQLNDTPYYSEALQNAICALGAAFDTRHHPTFVTFPRSLADFFADRAKALLEIELDCPCVATVQAMAVLSSHEVGCKRDSRGWLYNGMAMRLAFDLGLHVDMAPYVANGSLSQAEADLRKDAFWGTYVVDHMQYHQNIIHAHRPYMSRTYVQPFPPQGPGSDHARMMCMDSALSIAKLIRLYERRYALRRIDVQAVGIVCSAALLLIFANITRYHRDGATGQHLSACFRALEEFGASWESAGRARDFLLLLLLQRQWELRGRSAAPSGESALGKRRRTADLDGPEMEEQLRQMLASDSRPVGATHGVSGNPIDVEMGLGLDWFVAELPFDMGQDSVDLI</sequence>
<protein>
    <recommendedName>
        <fullName evidence="7">Xylanolytic transcriptional activator regulatory domain-containing protein</fullName>
    </recommendedName>
</protein>
<dbReference type="InterPro" id="IPR051615">
    <property type="entry name" value="Transcr_Regulatory_Elem"/>
</dbReference>
<keyword evidence="4" id="KW-0238">DNA-binding</keyword>
<evidence type="ECO:0000313" key="8">
    <source>
        <dbReference type="EMBL" id="KAL1646296.1"/>
    </source>
</evidence>
<keyword evidence="9" id="KW-1185">Reference proteome</keyword>
<dbReference type="InterPro" id="IPR007219">
    <property type="entry name" value="XnlR_reg_dom"/>
</dbReference>
<keyword evidence="5" id="KW-0804">Transcription</keyword>
<keyword evidence="6" id="KW-0539">Nucleus</keyword>
<evidence type="ECO:0000256" key="1">
    <source>
        <dbReference type="ARBA" id="ARBA00022723"/>
    </source>
</evidence>
<dbReference type="EMBL" id="JAKEKT020000016">
    <property type="protein sequence ID" value="KAL1646296.1"/>
    <property type="molecule type" value="Genomic_DNA"/>
</dbReference>
<dbReference type="Pfam" id="PF04082">
    <property type="entry name" value="Fungal_trans"/>
    <property type="match status" value="1"/>
</dbReference>
<name>A0ABR3TWJ7_9PEZI</name>
<dbReference type="CDD" id="cd12148">
    <property type="entry name" value="fungal_TF_MHR"/>
    <property type="match status" value="1"/>
</dbReference>
<evidence type="ECO:0000256" key="3">
    <source>
        <dbReference type="ARBA" id="ARBA00023015"/>
    </source>
</evidence>
<dbReference type="PANTHER" id="PTHR31313:SF77">
    <property type="entry name" value="ZN(II)2CYS6 TRANSCRIPTION FACTOR (EUROFUNG)"/>
    <property type="match status" value="1"/>
</dbReference>
<evidence type="ECO:0000256" key="4">
    <source>
        <dbReference type="ARBA" id="ARBA00023125"/>
    </source>
</evidence>
<evidence type="ECO:0000313" key="9">
    <source>
        <dbReference type="Proteomes" id="UP001521184"/>
    </source>
</evidence>
<comment type="caution">
    <text evidence="8">The sequence shown here is derived from an EMBL/GenBank/DDBJ whole genome shotgun (WGS) entry which is preliminary data.</text>
</comment>
<dbReference type="PANTHER" id="PTHR31313">
    <property type="entry name" value="TY1 ENHANCER ACTIVATOR"/>
    <property type="match status" value="1"/>
</dbReference>
<feature type="domain" description="Xylanolytic transcriptional activator regulatory" evidence="7">
    <location>
        <begin position="40"/>
        <end position="197"/>
    </location>
</feature>
<dbReference type="Proteomes" id="UP001521184">
    <property type="component" value="Unassembled WGS sequence"/>
</dbReference>
<keyword evidence="1" id="KW-0479">Metal-binding</keyword>
<organism evidence="8 9">
    <name type="scientific">Diplodia intermedia</name>
    <dbReference type="NCBI Taxonomy" id="856260"/>
    <lineage>
        <taxon>Eukaryota</taxon>
        <taxon>Fungi</taxon>
        <taxon>Dikarya</taxon>
        <taxon>Ascomycota</taxon>
        <taxon>Pezizomycotina</taxon>
        <taxon>Dothideomycetes</taxon>
        <taxon>Dothideomycetes incertae sedis</taxon>
        <taxon>Botryosphaeriales</taxon>
        <taxon>Botryosphaeriaceae</taxon>
        <taxon>Diplodia</taxon>
    </lineage>
</organism>
<evidence type="ECO:0000259" key="7">
    <source>
        <dbReference type="Pfam" id="PF04082"/>
    </source>
</evidence>
<evidence type="ECO:0000256" key="5">
    <source>
        <dbReference type="ARBA" id="ARBA00023163"/>
    </source>
</evidence>
<keyword evidence="2" id="KW-0862">Zinc</keyword>
<accession>A0ABR3TWJ7</accession>
<reference evidence="8 9" key="1">
    <citation type="journal article" date="2023" name="Plant Dis.">
        <title>First Report of Diplodia intermedia Causing Canker and Dieback Diseases on Apple Trees in Canada.</title>
        <authorList>
            <person name="Ellouze W."/>
            <person name="Ilyukhin E."/>
            <person name="Sulman M."/>
            <person name="Ali S."/>
        </authorList>
    </citation>
    <scope>NUCLEOTIDE SEQUENCE [LARGE SCALE GENOMIC DNA]</scope>
    <source>
        <strain evidence="8 9">M45-28</strain>
    </source>
</reference>
<evidence type="ECO:0000256" key="6">
    <source>
        <dbReference type="ARBA" id="ARBA00023242"/>
    </source>
</evidence>
<evidence type="ECO:0000256" key="2">
    <source>
        <dbReference type="ARBA" id="ARBA00022833"/>
    </source>
</evidence>
<keyword evidence="3" id="KW-0805">Transcription regulation</keyword>